<dbReference type="PROSITE" id="PS51375">
    <property type="entry name" value="PPR"/>
    <property type="match status" value="1"/>
</dbReference>
<feature type="repeat" description="PPR" evidence="2">
    <location>
        <begin position="187"/>
        <end position="221"/>
    </location>
</feature>
<feature type="compositionally biased region" description="Low complexity" evidence="3">
    <location>
        <begin position="69"/>
        <end position="81"/>
    </location>
</feature>
<feature type="compositionally biased region" description="Basic and acidic residues" evidence="3">
    <location>
        <begin position="54"/>
        <end position="66"/>
    </location>
</feature>
<sequence length="820" mass="91366">MIRSGRSLFQITHLFYGQNVHLHRDVSLPFRRHKLVEIFHRSKLCSLPKTSSDLAKRGRYSKESNHRLSSPQSSGSHPSPQTESADFDAHGSFGSLALGDLANRPVSHESLESRPPLVSDETSNIDDVDVDADLDSKRTAGLRKIRSDERPPRSFGLLFKYCKEGDAEQALSVFFDGILANDRVVPDRFVVHRLLDLLAQTGRSQDAFAVYRKMCEIGITPTQATYSRLFRACAEDSSVWYREHEHLLPFPSGPFRNPLQRRRKALLQRVLSSHELLEQFGGPSLTLAQNLWRKLHAKEVTLTRITYNTLMLALGRGGDLRGCLSVLDHMMSYASGSKEACGVAPDSFTLSAVLSAVKPSTIKRMLNAAVGDQHENKAVSLDEFELTLNLWHRIVPRMCRQLNSYNFVLLVNSIKKVYGDHNPKPIFLSHPSSGFVESLDATTTLVKENPPEVLSETPNQVHDSCLISNPLDAGSAVKAVGNFSTDSTPLLESKSLAGDSHHPFTPASVGTKVVQLNWNNPQLSLNSPVNLLIPTGREMMIVPPVDSWLPWHRLALLGGLYGFLEAVEKRFQTTVDIRLLTELVALLPVPDRTTVSEGQYDEWEEAVFKCASDRKMTVDIALYNALMDRRVTVGLNTNPIIQRAVHSGLIPDQITWGLMGRSCRTVASVKRLLHSLAEAGRSASPSCTTAKRLSIRPSLPFFASLLAASRFNWDMKAYILSLMSTPVSDSNRLVKKKGPEMEVDCEPVVPSRRMVADLEVDVALFRELLSKGVIPDDGSPLPATSETDGVAIPPHAKRDFHRFLRTYRRWLRGEYTETTE</sequence>
<dbReference type="Pfam" id="PF13812">
    <property type="entry name" value="PPR_3"/>
    <property type="match status" value="1"/>
</dbReference>
<comment type="caution">
    <text evidence="4">The sequence shown here is derived from an EMBL/GenBank/DDBJ whole genome shotgun (WGS) entry which is preliminary data.</text>
</comment>
<evidence type="ECO:0000313" key="4">
    <source>
        <dbReference type="EMBL" id="CAL5141162.1"/>
    </source>
</evidence>
<protein>
    <recommendedName>
        <fullName evidence="6">Pentatricopeptide repeat-containing protein</fullName>
    </recommendedName>
</protein>
<evidence type="ECO:0000313" key="5">
    <source>
        <dbReference type="Proteomes" id="UP001497525"/>
    </source>
</evidence>
<dbReference type="NCBIfam" id="TIGR00756">
    <property type="entry name" value="PPR"/>
    <property type="match status" value="1"/>
</dbReference>
<dbReference type="EMBL" id="CAXLJL010000822">
    <property type="protein sequence ID" value="CAL5141162.1"/>
    <property type="molecule type" value="Genomic_DNA"/>
</dbReference>
<evidence type="ECO:0000256" key="3">
    <source>
        <dbReference type="SAM" id="MobiDB-lite"/>
    </source>
</evidence>
<accession>A0AAV2TWD1</accession>
<dbReference type="InterPro" id="IPR011990">
    <property type="entry name" value="TPR-like_helical_dom_sf"/>
</dbReference>
<evidence type="ECO:0000256" key="2">
    <source>
        <dbReference type="PROSITE-ProRule" id="PRU00708"/>
    </source>
</evidence>
<evidence type="ECO:0000256" key="1">
    <source>
        <dbReference type="ARBA" id="ARBA00022737"/>
    </source>
</evidence>
<name>A0AAV2TWD1_CALDB</name>
<feature type="region of interest" description="Disordered" evidence="3">
    <location>
        <begin position="54"/>
        <end position="86"/>
    </location>
</feature>
<keyword evidence="1" id="KW-0677">Repeat</keyword>
<dbReference type="PANTHER" id="PTHR47447:SF17">
    <property type="entry name" value="OS12G0638900 PROTEIN"/>
    <property type="match status" value="1"/>
</dbReference>
<dbReference type="InterPro" id="IPR002885">
    <property type="entry name" value="PPR_rpt"/>
</dbReference>
<dbReference type="AlphaFoldDB" id="A0AAV2TWD1"/>
<dbReference type="Pfam" id="PF01535">
    <property type="entry name" value="PPR"/>
    <property type="match status" value="1"/>
</dbReference>
<feature type="region of interest" description="Disordered" evidence="3">
    <location>
        <begin position="108"/>
        <end position="130"/>
    </location>
</feature>
<gene>
    <name evidence="4" type="ORF">CDAUBV1_LOCUS16430</name>
</gene>
<dbReference type="PANTHER" id="PTHR47447">
    <property type="entry name" value="OS03G0856100 PROTEIN"/>
    <property type="match status" value="1"/>
</dbReference>
<evidence type="ECO:0008006" key="6">
    <source>
        <dbReference type="Google" id="ProtNLM"/>
    </source>
</evidence>
<dbReference type="Proteomes" id="UP001497525">
    <property type="component" value="Unassembled WGS sequence"/>
</dbReference>
<proteinExistence type="predicted"/>
<dbReference type="Gene3D" id="1.25.40.10">
    <property type="entry name" value="Tetratricopeptide repeat domain"/>
    <property type="match status" value="2"/>
</dbReference>
<reference evidence="4" key="1">
    <citation type="submission" date="2024-06" db="EMBL/GenBank/DDBJ databases">
        <authorList>
            <person name="Liu X."/>
            <person name="Lenzi L."/>
            <person name="Haldenby T S."/>
            <person name="Uol C."/>
        </authorList>
    </citation>
    <scope>NUCLEOTIDE SEQUENCE</scope>
</reference>
<organism evidence="4 5">
    <name type="scientific">Calicophoron daubneyi</name>
    <name type="common">Rumen fluke</name>
    <name type="synonym">Paramphistomum daubneyi</name>
    <dbReference type="NCBI Taxonomy" id="300641"/>
    <lineage>
        <taxon>Eukaryota</taxon>
        <taxon>Metazoa</taxon>
        <taxon>Spiralia</taxon>
        <taxon>Lophotrochozoa</taxon>
        <taxon>Platyhelminthes</taxon>
        <taxon>Trematoda</taxon>
        <taxon>Digenea</taxon>
        <taxon>Plagiorchiida</taxon>
        <taxon>Pronocephalata</taxon>
        <taxon>Paramphistomoidea</taxon>
        <taxon>Paramphistomidae</taxon>
        <taxon>Calicophoron</taxon>
    </lineage>
</organism>